<proteinExistence type="predicted"/>
<keyword evidence="3" id="KW-1185">Reference proteome</keyword>
<comment type="caution">
    <text evidence="2">The sequence shown here is derived from an EMBL/GenBank/DDBJ whole genome shotgun (WGS) entry which is preliminary data.</text>
</comment>
<feature type="compositionally biased region" description="Polar residues" evidence="1">
    <location>
        <begin position="42"/>
        <end position="52"/>
    </location>
</feature>
<dbReference type="EMBL" id="BAAANE010000005">
    <property type="protein sequence ID" value="GAA1639130.1"/>
    <property type="molecule type" value="Genomic_DNA"/>
</dbReference>
<organism evidence="2 3">
    <name type="scientific">Kribbella alba</name>
    <dbReference type="NCBI Taxonomy" id="190197"/>
    <lineage>
        <taxon>Bacteria</taxon>
        <taxon>Bacillati</taxon>
        <taxon>Actinomycetota</taxon>
        <taxon>Actinomycetes</taxon>
        <taxon>Propionibacteriales</taxon>
        <taxon>Kribbellaceae</taxon>
        <taxon>Kribbella</taxon>
    </lineage>
</organism>
<dbReference type="Proteomes" id="UP001501319">
    <property type="component" value="Unassembled WGS sequence"/>
</dbReference>
<gene>
    <name evidence="2" type="ORF">GCM10009744_30730</name>
</gene>
<evidence type="ECO:0000256" key="1">
    <source>
        <dbReference type="SAM" id="MobiDB-lite"/>
    </source>
</evidence>
<evidence type="ECO:0000313" key="3">
    <source>
        <dbReference type="Proteomes" id="UP001501319"/>
    </source>
</evidence>
<feature type="region of interest" description="Disordered" evidence="1">
    <location>
        <begin position="38"/>
        <end position="69"/>
    </location>
</feature>
<sequence>MKVTNAEGCWTTEAGMPCRPQARENELVGVASVEHLVEHATSGPTSGPTGNRSYPLAEQLHESTGRVEN</sequence>
<accession>A0ABN2FBJ7</accession>
<protein>
    <submittedName>
        <fullName evidence="2">Uncharacterized protein</fullName>
    </submittedName>
</protein>
<evidence type="ECO:0000313" key="2">
    <source>
        <dbReference type="EMBL" id="GAA1639130.1"/>
    </source>
</evidence>
<feature type="compositionally biased region" description="Basic and acidic residues" evidence="1">
    <location>
        <begin position="59"/>
        <end position="69"/>
    </location>
</feature>
<name>A0ABN2FBJ7_9ACTN</name>
<reference evidence="2 3" key="1">
    <citation type="journal article" date="2019" name="Int. J. Syst. Evol. Microbiol.">
        <title>The Global Catalogue of Microorganisms (GCM) 10K type strain sequencing project: providing services to taxonomists for standard genome sequencing and annotation.</title>
        <authorList>
            <consortium name="The Broad Institute Genomics Platform"/>
            <consortium name="The Broad Institute Genome Sequencing Center for Infectious Disease"/>
            <person name="Wu L."/>
            <person name="Ma J."/>
        </authorList>
    </citation>
    <scope>NUCLEOTIDE SEQUENCE [LARGE SCALE GENOMIC DNA]</scope>
    <source>
        <strain evidence="2 3">JCM 14306</strain>
    </source>
</reference>